<evidence type="ECO:0008006" key="3">
    <source>
        <dbReference type="Google" id="ProtNLM"/>
    </source>
</evidence>
<evidence type="ECO:0000313" key="2">
    <source>
        <dbReference type="Proteomes" id="UP001256588"/>
    </source>
</evidence>
<gene>
    <name evidence="1" type="ORF">J2W68_002186</name>
</gene>
<sequence>MRIALRAQATLIGGVARIAAARGALVSMAAARRCALATRASLVGWIVRDAVCTQRSCAASRAAFAPTCVGRRWEAST</sequence>
<protein>
    <recommendedName>
        <fullName evidence="3">Secreted protein</fullName>
    </recommendedName>
</protein>
<dbReference type="EMBL" id="JAVDWO010000008">
    <property type="protein sequence ID" value="MDR7193449.1"/>
    <property type="molecule type" value="Genomic_DNA"/>
</dbReference>
<reference evidence="1 2" key="1">
    <citation type="submission" date="2023-07" db="EMBL/GenBank/DDBJ databases">
        <title>Sorghum-associated microbial communities from plants grown in Nebraska, USA.</title>
        <authorList>
            <person name="Schachtman D."/>
        </authorList>
    </citation>
    <scope>NUCLEOTIDE SEQUENCE [LARGE SCALE GENOMIC DNA]</scope>
    <source>
        <strain evidence="1 2">4099</strain>
    </source>
</reference>
<evidence type="ECO:0000313" key="1">
    <source>
        <dbReference type="EMBL" id="MDR7193449.1"/>
    </source>
</evidence>
<proteinExistence type="predicted"/>
<comment type="caution">
    <text evidence="1">The sequence shown here is derived from an EMBL/GenBank/DDBJ whole genome shotgun (WGS) entry which is preliminary data.</text>
</comment>
<dbReference type="Proteomes" id="UP001256588">
    <property type="component" value="Unassembled WGS sequence"/>
</dbReference>
<keyword evidence="2" id="KW-1185">Reference proteome</keyword>
<name>A0ABU1XXF2_9GAMM</name>
<accession>A0ABU1XXF2</accession>
<organism evidence="1 2">
    <name type="scientific">Luteimonas terrae</name>
    <dbReference type="NCBI Taxonomy" id="1530191"/>
    <lineage>
        <taxon>Bacteria</taxon>
        <taxon>Pseudomonadati</taxon>
        <taxon>Pseudomonadota</taxon>
        <taxon>Gammaproteobacteria</taxon>
        <taxon>Lysobacterales</taxon>
        <taxon>Lysobacteraceae</taxon>
        <taxon>Luteimonas</taxon>
    </lineage>
</organism>
<dbReference type="RefSeq" id="WP_310235675.1">
    <property type="nucleotide sequence ID" value="NZ_JAVDWO010000008.1"/>
</dbReference>